<keyword evidence="10" id="KW-1185">Reference proteome</keyword>
<feature type="region of interest" description="Disordered" evidence="7">
    <location>
        <begin position="251"/>
        <end position="289"/>
    </location>
</feature>
<reference evidence="9 10" key="1">
    <citation type="submission" date="2018-10" db="EMBL/GenBank/DDBJ databases">
        <title>Genomic Encyclopedia of Archaeal and Bacterial Type Strains, Phase II (KMG-II): from individual species to whole genera.</title>
        <authorList>
            <person name="Goeker M."/>
        </authorList>
    </citation>
    <scope>NUCLEOTIDE SEQUENCE [LARGE SCALE GENOMIC DNA]</scope>
    <source>
        <strain evidence="9 10">RP-AC37</strain>
    </source>
</reference>
<dbReference type="NCBIfam" id="TIGR00093">
    <property type="entry name" value="pseudouridine synthase"/>
    <property type="match status" value="1"/>
</dbReference>
<dbReference type="InterPro" id="IPR020103">
    <property type="entry name" value="PsdUridine_synth_cat_dom_sf"/>
</dbReference>
<dbReference type="Gene3D" id="3.30.70.580">
    <property type="entry name" value="Pseudouridine synthase I, catalytic domain, N-terminal subdomain"/>
    <property type="match status" value="1"/>
</dbReference>
<sequence length="289" mass="31496">MVDRRRTSPASAEGERLQKVLAAAGLGSRRACEVLIEQGRVEVDGARVREQGMRVDPETAVILVDGRRINAAPGKEYLALHKPEGFVSAMSDPEGRPTLLDLVGEQKRLFHVGRLDIGTEGLLIMTNDGDLAHMLAHPSFGVQKTYLAEVPGPVPRGIGKRLKEGVQLDDGVVKVDSFRLVTASTNRAMVEVVVHEGRKHVVRRLLEAVDLPVQRLIRTKFGPISLGDQRPGKVRPLNQKEIGELFAAVGAERKPDPDQAQQWTDEPALTTTVTAADLGYSDSPDDSED</sequence>
<dbReference type="PROSITE" id="PS50889">
    <property type="entry name" value="S4"/>
    <property type="match status" value="1"/>
</dbReference>
<dbReference type="InParanoid" id="A0A420XSN1"/>
<feature type="compositionally biased region" description="Polar residues" evidence="7">
    <location>
        <begin position="259"/>
        <end position="274"/>
    </location>
</feature>
<evidence type="ECO:0000256" key="3">
    <source>
        <dbReference type="ARBA" id="ARBA00022884"/>
    </source>
</evidence>
<evidence type="ECO:0000259" key="8">
    <source>
        <dbReference type="SMART" id="SM00363"/>
    </source>
</evidence>
<dbReference type="InterPro" id="IPR020094">
    <property type="entry name" value="TruA/RsuA/RluB/E/F_N"/>
</dbReference>
<dbReference type="GO" id="GO:0003723">
    <property type="term" value="F:RNA binding"/>
    <property type="evidence" value="ECO:0007669"/>
    <property type="project" value="UniProtKB-KW"/>
</dbReference>
<dbReference type="CDD" id="cd02870">
    <property type="entry name" value="PseudoU_synth_RsuA_like"/>
    <property type="match status" value="1"/>
</dbReference>
<gene>
    <name evidence="9" type="ORF">CLV35_1578</name>
</gene>
<dbReference type="PANTHER" id="PTHR47683:SF2">
    <property type="entry name" value="RNA-BINDING S4 DOMAIN-CONTAINING PROTEIN"/>
    <property type="match status" value="1"/>
</dbReference>
<keyword evidence="3 5" id="KW-0694">RNA-binding</keyword>
<dbReference type="PROSITE" id="PS01149">
    <property type="entry name" value="PSI_RSU"/>
    <property type="match status" value="1"/>
</dbReference>
<dbReference type="InterPro" id="IPR002942">
    <property type="entry name" value="S4_RNA-bd"/>
</dbReference>
<accession>A0A420XSN1</accession>
<evidence type="ECO:0000256" key="1">
    <source>
        <dbReference type="ARBA" id="ARBA00000073"/>
    </source>
</evidence>
<dbReference type="PANTHER" id="PTHR47683">
    <property type="entry name" value="PSEUDOURIDINE SYNTHASE FAMILY PROTEIN-RELATED"/>
    <property type="match status" value="1"/>
</dbReference>
<dbReference type="GO" id="GO:0120159">
    <property type="term" value="F:rRNA pseudouridine synthase activity"/>
    <property type="evidence" value="ECO:0007669"/>
    <property type="project" value="UniProtKB-ARBA"/>
</dbReference>
<proteinExistence type="inferred from homology"/>
<dbReference type="FunFam" id="3.10.290.10:FF:000003">
    <property type="entry name" value="Pseudouridine synthase"/>
    <property type="match status" value="1"/>
</dbReference>
<name>A0A420XSN1_9ACTN</name>
<comment type="catalytic activity">
    <reaction evidence="1">
        <text>a uridine in RNA = a pseudouridine in RNA</text>
        <dbReference type="Rhea" id="RHEA:48348"/>
        <dbReference type="Rhea" id="RHEA-COMP:12068"/>
        <dbReference type="Rhea" id="RHEA-COMP:12069"/>
        <dbReference type="ChEBI" id="CHEBI:65314"/>
        <dbReference type="ChEBI" id="CHEBI:65315"/>
    </reaction>
</comment>
<evidence type="ECO:0000256" key="2">
    <source>
        <dbReference type="ARBA" id="ARBA00008348"/>
    </source>
</evidence>
<evidence type="ECO:0000256" key="5">
    <source>
        <dbReference type="PROSITE-ProRule" id="PRU00182"/>
    </source>
</evidence>
<dbReference type="Pfam" id="PF00849">
    <property type="entry name" value="PseudoU_synth_2"/>
    <property type="match status" value="1"/>
</dbReference>
<dbReference type="InterPro" id="IPR050343">
    <property type="entry name" value="RsuA_PseudoU_synthase"/>
</dbReference>
<dbReference type="SMART" id="SM00363">
    <property type="entry name" value="S4"/>
    <property type="match status" value="1"/>
</dbReference>
<comment type="caution">
    <text evidence="9">The sequence shown here is derived from an EMBL/GenBank/DDBJ whole genome shotgun (WGS) entry which is preliminary data.</text>
</comment>
<evidence type="ECO:0000256" key="4">
    <source>
        <dbReference type="ARBA" id="ARBA00023235"/>
    </source>
</evidence>
<evidence type="ECO:0000313" key="10">
    <source>
        <dbReference type="Proteomes" id="UP000281955"/>
    </source>
</evidence>
<dbReference type="FunFam" id="3.30.70.1560:FF:000001">
    <property type="entry name" value="Pseudouridine synthase"/>
    <property type="match status" value="1"/>
</dbReference>
<organism evidence="9 10">
    <name type="scientific">Motilibacter peucedani</name>
    <dbReference type="NCBI Taxonomy" id="598650"/>
    <lineage>
        <taxon>Bacteria</taxon>
        <taxon>Bacillati</taxon>
        <taxon>Actinomycetota</taxon>
        <taxon>Actinomycetes</taxon>
        <taxon>Motilibacterales</taxon>
        <taxon>Motilibacteraceae</taxon>
        <taxon>Motilibacter</taxon>
    </lineage>
</organism>
<evidence type="ECO:0000256" key="7">
    <source>
        <dbReference type="SAM" id="MobiDB-lite"/>
    </source>
</evidence>
<dbReference type="InterPro" id="IPR006145">
    <property type="entry name" value="PsdUridine_synth_RsuA/RluA"/>
</dbReference>
<dbReference type="InterPro" id="IPR036986">
    <property type="entry name" value="S4_RNA-bd_sf"/>
</dbReference>
<dbReference type="RefSeq" id="WP_231121586.1">
    <property type="nucleotide sequence ID" value="NZ_RBWV01000010.1"/>
</dbReference>
<dbReference type="Proteomes" id="UP000281955">
    <property type="component" value="Unassembled WGS sequence"/>
</dbReference>
<dbReference type="InterPro" id="IPR000748">
    <property type="entry name" value="PsdUridine_synth_RsuA/RluB/E/F"/>
</dbReference>
<dbReference type="InterPro" id="IPR042092">
    <property type="entry name" value="PsdUridine_s_RsuA/RluB/E/F_cat"/>
</dbReference>
<dbReference type="Pfam" id="PF01479">
    <property type="entry name" value="S4"/>
    <property type="match status" value="1"/>
</dbReference>
<feature type="domain" description="RNA-binding S4" evidence="8">
    <location>
        <begin position="15"/>
        <end position="79"/>
    </location>
</feature>
<keyword evidence="4 6" id="KW-0413">Isomerase</keyword>
<evidence type="ECO:0000313" key="9">
    <source>
        <dbReference type="EMBL" id="RKS77876.1"/>
    </source>
</evidence>
<dbReference type="Gene3D" id="3.10.290.10">
    <property type="entry name" value="RNA-binding S4 domain"/>
    <property type="match status" value="1"/>
</dbReference>
<dbReference type="SUPFAM" id="SSF55174">
    <property type="entry name" value="Alpha-L RNA-binding motif"/>
    <property type="match status" value="1"/>
</dbReference>
<dbReference type="GO" id="GO:0000455">
    <property type="term" value="P:enzyme-directed rRNA pseudouridine synthesis"/>
    <property type="evidence" value="ECO:0007669"/>
    <property type="project" value="UniProtKB-ARBA"/>
</dbReference>
<dbReference type="EMBL" id="RBWV01000010">
    <property type="protein sequence ID" value="RKS77876.1"/>
    <property type="molecule type" value="Genomic_DNA"/>
</dbReference>
<dbReference type="AlphaFoldDB" id="A0A420XSN1"/>
<evidence type="ECO:0000256" key="6">
    <source>
        <dbReference type="RuleBase" id="RU003887"/>
    </source>
</evidence>
<dbReference type="EC" id="5.4.99.-" evidence="6"/>
<protein>
    <recommendedName>
        <fullName evidence="6">Pseudouridine synthase</fullName>
        <ecNumber evidence="6">5.4.99.-</ecNumber>
    </recommendedName>
</protein>
<dbReference type="Gene3D" id="3.30.70.1560">
    <property type="entry name" value="Alpha-L RNA-binding motif"/>
    <property type="match status" value="1"/>
</dbReference>
<comment type="similarity">
    <text evidence="2 6">Belongs to the pseudouridine synthase RsuA family.</text>
</comment>
<dbReference type="GO" id="GO:0005829">
    <property type="term" value="C:cytosol"/>
    <property type="evidence" value="ECO:0007669"/>
    <property type="project" value="UniProtKB-ARBA"/>
</dbReference>
<dbReference type="SUPFAM" id="SSF55120">
    <property type="entry name" value="Pseudouridine synthase"/>
    <property type="match status" value="1"/>
</dbReference>
<dbReference type="FunCoup" id="A0A420XSN1">
    <property type="interactions" value="150"/>
</dbReference>
<dbReference type="InterPro" id="IPR018496">
    <property type="entry name" value="PsdUridine_synth_RsuA/RluB_CS"/>
</dbReference>
<dbReference type="CDD" id="cd00165">
    <property type="entry name" value="S4"/>
    <property type="match status" value="1"/>
</dbReference>